<dbReference type="EMBL" id="JBFTWV010000126">
    <property type="protein sequence ID" value="KAL2786099.1"/>
    <property type="molecule type" value="Genomic_DNA"/>
</dbReference>
<name>A0ABR4FS79_9EURO</name>
<feature type="signal peptide" evidence="1">
    <location>
        <begin position="1"/>
        <end position="30"/>
    </location>
</feature>
<keyword evidence="3" id="KW-1185">Reference proteome</keyword>
<gene>
    <name evidence="2" type="ORF">BJX66DRAFT_342487</name>
</gene>
<accession>A0ABR4FS79</accession>
<protein>
    <submittedName>
        <fullName evidence="2">Uncharacterized protein</fullName>
    </submittedName>
</protein>
<comment type="caution">
    <text evidence="2">The sequence shown here is derived from an EMBL/GenBank/DDBJ whole genome shotgun (WGS) entry which is preliminary data.</text>
</comment>
<proteinExistence type="predicted"/>
<evidence type="ECO:0000313" key="2">
    <source>
        <dbReference type="EMBL" id="KAL2786099.1"/>
    </source>
</evidence>
<dbReference type="Proteomes" id="UP001610563">
    <property type="component" value="Unassembled WGS sequence"/>
</dbReference>
<evidence type="ECO:0000313" key="3">
    <source>
        <dbReference type="Proteomes" id="UP001610563"/>
    </source>
</evidence>
<feature type="chain" id="PRO_5046696040" evidence="1">
    <location>
        <begin position="31"/>
        <end position="136"/>
    </location>
</feature>
<organism evidence="2 3">
    <name type="scientific">Aspergillus keveii</name>
    <dbReference type="NCBI Taxonomy" id="714993"/>
    <lineage>
        <taxon>Eukaryota</taxon>
        <taxon>Fungi</taxon>
        <taxon>Dikarya</taxon>
        <taxon>Ascomycota</taxon>
        <taxon>Pezizomycotina</taxon>
        <taxon>Eurotiomycetes</taxon>
        <taxon>Eurotiomycetidae</taxon>
        <taxon>Eurotiales</taxon>
        <taxon>Aspergillaceae</taxon>
        <taxon>Aspergillus</taxon>
        <taxon>Aspergillus subgen. Nidulantes</taxon>
    </lineage>
</organism>
<keyword evidence="1" id="KW-0732">Signal</keyword>
<sequence>MTGHHKLTRCHAVPIATLVLPVIKTRLVLSSPHAPGTAPQPYKHPAIIHASLISELNPSGAMNDSVPIALQLGEIYPPIEGYPMIFPSGDASYALAVAVNELMRNIVFAGFGLTAPRIADIPDEPRGGKYFIQTQF</sequence>
<reference evidence="2 3" key="1">
    <citation type="submission" date="2024-07" db="EMBL/GenBank/DDBJ databases">
        <title>Section-level genome sequencing and comparative genomics of Aspergillus sections Usti and Cavernicolus.</title>
        <authorList>
            <consortium name="Lawrence Berkeley National Laboratory"/>
            <person name="Nybo J.L."/>
            <person name="Vesth T.C."/>
            <person name="Theobald S."/>
            <person name="Frisvad J.C."/>
            <person name="Larsen T.O."/>
            <person name="Kjaerboelling I."/>
            <person name="Rothschild-Mancinelli K."/>
            <person name="Lyhne E.K."/>
            <person name="Kogle M.E."/>
            <person name="Barry K."/>
            <person name="Clum A."/>
            <person name="Na H."/>
            <person name="Ledsgaard L."/>
            <person name="Lin J."/>
            <person name="Lipzen A."/>
            <person name="Kuo A."/>
            <person name="Riley R."/>
            <person name="Mondo S."/>
            <person name="Labutti K."/>
            <person name="Haridas S."/>
            <person name="Pangalinan J."/>
            <person name="Salamov A.A."/>
            <person name="Simmons B.A."/>
            <person name="Magnuson J.K."/>
            <person name="Chen J."/>
            <person name="Drula E."/>
            <person name="Henrissat B."/>
            <person name="Wiebenga A."/>
            <person name="Lubbers R.J."/>
            <person name="Gomes A.C."/>
            <person name="Makela M.R."/>
            <person name="Stajich J."/>
            <person name="Grigoriev I.V."/>
            <person name="Mortensen U.H."/>
            <person name="De Vries R.P."/>
            <person name="Baker S.E."/>
            <person name="Andersen M.R."/>
        </authorList>
    </citation>
    <scope>NUCLEOTIDE SEQUENCE [LARGE SCALE GENOMIC DNA]</scope>
    <source>
        <strain evidence="2 3">CBS 209.92</strain>
    </source>
</reference>
<evidence type="ECO:0000256" key="1">
    <source>
        <dbReference type="SAM" id="SignalP"/>
    </source>
</evidence>